<keyword evidence="2" id="KW-1185">Reference proteome</keyword>
<dbReference type="AlphaFoldDB" id="A0AAN7JIP7"/>
<dbReference type="Proteomes" id="UP001345219">
    <property type="component" value="Chromosome 10"/>
</dbReference>
<name>A0AAN7JIP7_9MYRT</name>
<dbReference type="EMBL" id="JAXIOK010000021">
    <property type="protein sequence ID" value="KAK4745884.1"/>
    <property type="molecule type" value="Genomic_DNA"/>
</dbReference>
<gene>
    <name evidence="1" type="ORF">SAY87_012196</name>
</gene>
<sequence length="118" mass="13599">MNQSHYNYQDQPPMSYPAPAVVAQQRPYVEPPPAVVLLCAAAVSWMPASRDRLDRHGWILLHSHYHPFVYLLHLQVFDAENVIFHRVHSLFDIILDLYAENVIFASFNLNTDPELACL</sequence>
<evidence type="ECO:0000313" key="2">
    <source>
        <dbReference type="Proteomes" id="UP001345219"/>
    </source>
</evidence>
<protein>
    <submittedName>
        <fullName evidence="1">Uncharacterized protein</fullName>
    </submittedName>
</protein>
<accession>A0AAN7JIP7</accession>
<proteinExistence type="predicted"/>
<reference evidence="1 2" key="1">
    <citation type="journal article" date="2023" name="Hortic Res">
        <title>Pangenome of water caltrop reveals structural variations and asymmetric subgenome divergence after allopolyploidization.</title>
        <authorList>
            <person name="Zhang X."/>
            <person name="Chen Y."/>
            <person name="Wang L."/>
            <person name="Yuan Y."/>
            <person name="Fang M."/>
            <person name="Shi L."/>
            <person name="Lu R."/>
            <person name="Comes H.P."/>
            <person name="Ma Y."/>
            <person name="Chen Y."/>
            <person name="Huang G."/>
            <person name="Zhou Y."/>
            <person name="Zheng Z."/>
            <person name="Qiu Y."/>
        </authorList>
    </citation>
    <scope>NUCLEOTIDE SEQUENCE [LARGE SCALE GENOMIC DNA]</scope>
    <source>
        <tissue evidence="1">Roots</tissue>
    </source>
</reference>
<evidence type="ECO:0000313" key="1">
    <source>
        <dbReference type="EMBL" id="KAK4745884.1"/>
    </source>
</evidence>
<organism evidence="1 2">
    <name type="scientific">Trapa incisa</name>
    <dbReference type="NCBI Taxonomy" id="236973"/>
    <lineage>
        <taxon>Eukaryota</taxon>
        <taxon>Viridiplantae</taxon>
        <taxon>Streptophyta</taxon>
        <taxon>Embryophyta</taxon>
        <taxon>Tracheophyta</taxon>
        <taxon>Spermatophyta</taxon>
        <taxon>Magnoliopsida</taxon>
        <taxon>eudicotyledons</taxon>
        <taxon>Gunneridae</taxon>
        <taxon>Pentapetalae</taxon>
        <taxon>rosids</taxon>
        <taxon>malvids</taxon>
        <taxon>Myrtales</taxon>
        <taxon>Lythraceae</taxon>
        <taxon>Trapa</taxon>
    </lineage>
</organism>
<comment type="caution">
    <text evidence="1">The sequence shown here is derived from an EMBL/GenBank/DDBJ whole genome shotgun (WGS) entry which is preliminary data.</text>
</comment>